<dbReference type="EMBL" id="VOHV01000014">
    <property type="protein sequence ID" value="TWV37236.1"/>
    <property type="molecule type" value="Genomic_DNA"/>
</dbReference>
<reference evidence="9 10" key="1">
    <citation type="journal article" date="2019" name="Nat. Med.">
        <title>A library of human gut bacterial isolates paired with longitudinal multiomics data enables mechanistic microbiome research.</title>
        <authorList>
            <person name="Poyet M."/>
            <person name="Groussin M."/>
            <person name="Gibbons S.M."/>
            <person name="Avila-Pacheco J."/>
            <person name="Jiang X."/>
            <person name="Kearney S.M."/>
            <person name="Perrotta A.R."/>
            <person name="Berdy B."/>
            <person name="Zhao S."/>
            <person name="Lieberman T.D."/>
            <person name="Swanson P.K."/>
            <person name="Smith M."/>
            <person name="Roesemann S."/>
            <person name="Alexander J.E."/>
            <person name="Rich S.A."/>
            <person name="Livny J."/>
            <person name="Vlamakis H."/>
            <person name="Clish C."/>
            <person name="Bullock K."/>
            <person name="Deik A."/>
            <person name="Scott J."/>
            <person name="Pierce K.A."/>
            <person name="Xavier R.J."/>
            <person name="Alm E.J."/>
        </authorList>
    </citation>
    <scope>NUCLEOTIDE SEQUENCE [LARGE SCALE GENOMIC DNA]</scope>
    <source>
        <strain evidence="4 9">BIOML-A1</strain>
        <strain evidence="2 11">BIOML-A106</strain>
        <strain evidence="3 10">BIOML-A7</strain>
    </source>
</reference>
<evidence type="ECO:0000313" key="3">
    <source>
        <dbReference type="EMBL" id="KAA5176273.1"/>
    </source>
</evidence>
<proteinExistence type="predicted"/>
<comment type="caution">
    <text evidence="3">The sequence shown here is derived from an EMBL/GenBank/DDBJ whole genome shotgun (WGS) entry which is preliminary data.</text>
</comment>
<sequence length="58" mass="6935">MNKRVSKLFSPRSNKEYHRTFFLLIINNLKSILCYSVSSVVSFDTLIFILKMFHSQEY</sequence>
<reference evidence="6 8" key="3">
    <citation type="submission" date="2019-07" db="EMBL/GenBank/DDBJ databases">
        <title>Genome Sequencing of Bacteroides fragilis.</title>
        <authorList>
            <person name="Pinto K.M."/>
            <person name="Ruoff K.L."/>
            <person name="Price C.E."/>
            <person name="Valls R.A."/>
            <person name="O'Toole G.A."/>
        </authorList>
    </citation>
    <scope>NUCLEOTIDE SEQUENCE [LARGE SCALE GENOMIC DNA]</scope>
    <source>
        <strain evidence="6 8">AD135F_3B</strain>
    </source>
</reference>
<dbReference type="AlphaFoldDB" id="A0A5C6J7B0"/>
<dbReference type="Proteomes" id="UP000315444">
    <property type="component" value="Unassembled WGS sequence"/>
</dbReference>
<organism evidence="3 10">
    <name type="scientific">Bacteroides fragilis</name>
    <dbReference type="NCBI Taxonomy" id="817"/>
    <lineage>
        <taxon>Bacteria</taxon>
        <taxon>Pseudomonadati</taxon>
        <taxon>Bacteroidota</taxon>
        <taxon>Bacteroidia</taxon>
        <taxon>Bacteroidales</taxon>
        <taxon>Bacteroidaceae</taxon>
        <taxon>Bacteroides</taxon>
    </lineage>
</organism>
<dbReference type="EMBL" id="VWEQ01000003">
    <property type="protein sequence ID" value="KAA4755407.1"/>
    <property type="molecule type" value="Genomic_DNA"/>
</dbReference>
<evidence type="ECO:0000313" key="11">
    <source>
        <dbReference type="Proteomes" id="UP000479773"/>
    </source>
</evidence>
<evidence type="ECO:0000313" key="4">
    <source>
        <dbReference type="EMBL" id="KAA5208183.1"/>
    </source>
</evidence>
<evidence type="ECO:0000313" key="8">
    <source>
        <dbReference type="Proteomes" id="UP000319026"/>
    </source>
</evidence>
<feature type="transmembrane region" description="Helical" evidence="1">
    <location>
        <begin position="21"/>
        <end position="50"/>
    </location>
</feature>
<name>A0A5C6J7B0_BACFG</name>
<evidence type="ECO:0000313" key="5">
    <source>
        <dbReference type="EMBL" id="TWV37236.1"/>
    </source>
</evidence>
<dbReference type="EMBL" id="VWAW01000004">
    <property type="protein sequence ID" value="KAA5176273.1"/>
    <property type="molecule type" value="Genomic_DNA"/>
</dbReference>
<evidence type="ECO:0000313" key="10">
    <source>
        <dbReference type="Proteomes" id="UP000436803"/>
    </source>
</evidence>
<evidence type="ECO:0000313" key="9">
    <source>
        <dbReference type="Proteomes" id="UP000429838"/>
    </source>
</evidence>
<evidence type="ECO:0000256" key="1">
    <source>
        <dbReference type="SAM" id="Phobius"/>
    </source>
</evidence>
<evidence type="ECO:0000313" key="6">
    <source>
        <dbReference type="EMBL" id="TWV44774.1"/>
    </source>
</evidence>
<evidence type="ECO:0008006" key="12">
    <source>
        <dbReference type="Google" id="ProtNLM"/>
    </source>
</evidence>
<dbReference type="Proteomes" id="UP000319026">
    <property type="component" value="Unassembled WGS sequence"/>
</dbReference>
<evidence type="ECO:0000313" key="7">
    <source>
        <dbReference type="Proteomes" id="UP000315444"/>
    </source>
</evidence>
<dbReference type="EMBL" id="VWAQ01000006">
    <property type="protein sequence ID" value="KAA5208183.1"/>
    <property type="molecule type" value="Genomic_DNA"/>
</dbReference>
<protein>
    <recommendedName>
        <fullName evidence="12">Transmembrane protein</fullName>
    </recommendedName>
</protein>
<dbReference type="Proteomes" id="UP000436803">
    <property type="component" value="Unassembled WGS sequence"/>
</dbReference>
<dbReference type="Proteomes" id="UP000429838">
    <property type="component" value="Unassembled WGS sequence"/>
</dbReference>
<dbReference type="Proteomes" id="UP000479773">
    <property type="component" value="Unassembled WGS sequence"/>
</dbReference>
<keyword evidence="1" id="KW-0472">Membrane</keyword>
<keyword evidence="1" id="KW-1133">Transmembrane helix</keyword>
<keyword evidence="1" id="KW-0812">Transmembrane</keyword>
<accession>A0A5C6J7B0</accession>
<gene>
    <name evidence="4" type="ORF">F2Z25_09025</name>
    <name evidence="3" type="ORF">F2Z29_06915</name>
    <name evidence="2" type="ORF">F3B44_05195</name>
    <name evidence="6" type="ORF">FSA03_23180</name>
    <name evidence="5" type="ORF">FSA06_23010</name>
</gene>
<reference evidence="5 7" key="2">
    <citation type="submission" date="2019-07" db="EMBL/GenBank/DDBJ databases">
        <title>Genome sequencing of Bacteroides fragilis.</title>
        <authorList>
            <person name="Galasyn E.V."/>
            <person name="Ruoff K.L."/>
            <person name="Price C.E."/>
            <person name="Valls R.A."/>
            <person name="O'Toole G.A."/>
        </authorList>
    </citation>
    <scope>NUCLEOTIDE SEQUENCE [LARGE SCALE GENOMIC DNA]</scope>
    <source>
        <strain evidence="5 7">AD135F_1B</strain>
    </source>
</reference>
<dbReference type="EMBL" id="VOHT01000014">
    <property type="protein sequence ID" value="TWV44774.1"/>
    <property type="molecule type" value="Genomic_DNA"/>
</dbReference>
<evidence type="ECO:0000313" key="2">
    <source>
        <dbReference type="EMBL" id="KAA4755407.1"/>
    </source>
</evidence>